<dbReference type="InterPro" id="IPR034660">
    <property type="entry name" value="DinB/YfiT-like"/>
</dbReference>
<dbReference type="InterPro" id="IPR024775">
    <property type="entry name" value="DinB-like"/>
</dbReference>
<name>A0ABR8MV91_9BACL</name>
<reference evidence="2 3" key="1">
    <citation type="submission" date="2020-09" db="EMBL/GenBank/DDBJ databases">
        <title>Paenibacillus sp. strain PR3 16S rRNA gene Genome sequencing and assembly.</title>
        <authorList>
            <person name="Kim J."/>
        </authorList>
    </citation>
    <scope>NUCLEOTIDE SEQUENCE [LARGE SCALE GENOMIC DNA]</scope>
    <source>
        <strain evidence="2 3">PR3</strain>
    </source>
</reference>
<dbReference type="RefSeq" id="WP_191203729.1">
    <property type="nucleotide sequence ID" value="NZ_JACXZA010000002.1"/>
</dbReference>
<organism evidence="2 3">
    <name type="scientific">Paenibacillus terricola</name>
    <dbReference type="NCBI Taxonomy" id="2763503"/>
    <lineage>
        <taxon>Bacteria</taxon>
        <taxon>Bacillati</taxon>
        <taxon>Bacillota</taxon>
        <taxon>Bacilli</taxon>
        <taxon>Bacillales</taxon>
        <taxon>Paenibacillaceae</taxon>
        <taxon>Paenibacillus</taxon>
    </lineage>
</organism>
<feature type="domain" description="DinB-like" evidence="1">
    <location>
        <begin position="21"/>
        <end position="149"/>
    </location>
</feature>
<sequence>MNSKDQLIEEFARFIPFVEGLRQLDEETWAMPIARGKWTTRDVIAHMMLWDKYFLEGAIAKVAVRQPLTVRHMDFDEFNRNAVEYAKTKERAEIIDLAVRYRKEIIEHIRQLSDEEWIEVRQDGDGHPFAIDHYVPDFIAHDEHHIKQLQAFLNH</sequence>
<proteinExistence type="predicted"/>
<accession>A0ABR8MV91</accession>
<dbReference type="Gene3D" id="1.20.120.450">
    <property type="entry name" value="dinb family like domain"/>
    <property type="match status" value="1"/>
</dbReference>
<dbReference type="Proteomes" id="UP000609346">
    <property type="component" value="Unassembled WGS sequence"/>
</dbReference>
<gene>
    <name evidence="2" type="ORF">H8B09_12090</name>
</gene>
<keyword evidence="3" id="KW-1185">Reference proteome</keyword>
<evidence type="ECO:0000259" key="1">
    <source>
        <dbReference type="Pfam" id="PF12867"/>
    </source>
</evidence>
<evidence type="ECO:0000313" key="2">
    <source>
        <dbReference type="EMBL" id="MBD3919495.1"/>
    </source>
</evidence>
<dbReference type="EMBL" id="JACXZA010000002">
    <property type="protein sequence ID" value="MBD3919495.1"/>
    <property type="molecule type" value="Genomic_DNA"/>
</dbReference>
<dbReference type="Pfam" id="PF12867">
    <property type="entry name" value="DinB_2"/>
    <property type="match status" value="1"/>
</dbReference>
<protein>
    <submittedName>
        <fullName evidence="2">DinB family protein</fullName>
    </submittedName>
</protein>
<dbReference type="SUPFAM" id="SSF109854">
    <property type="entry name" value="DinB/YfiT-like putative metalloenzymes"/>
    <property type="match status" value="1"/>
</dbReference>
<comment type="caution">
    <text evidence="2">The sequence shown here is derived from an EMBL/GenBank/DDBJ whole genome shotgun (WGS) entry which is preliminary data.</text>
</comment>
<evidence type="ECO:0000313" key="3">
    <source>
        <dbReference type="Proteomes" id="UP000609346"/>
    </source>
</evidence>